<accession>A0A381PT26</accession>
<organism evidence="3">
    <name type="scientific">marine metagenome</name>
    <dbReference type="NCBI Taxonomy" id="408172"/>
    <lineage>
        <taxon>unclassified sequences</taxon>
        <taxon>metagenomes</taxon>
        <taxon>ecological metagenomes</taxon>
    </lineage>
</organism>
<reference evidence="3" key="1">
    <citation type="submission" date="2018-05" db="EMBL/GenBank/DDBJ databases">
        <authorList>
            <person name="Lanie J.A."/>
            <person name="Ng W.-L."/>
            <person name="Kazmierczak K.M."/>
            <person name="Andrzejewski T.M."/>
            <person name="Davidsen T.M."/>
            <person name="Wayne K.J."/>
            <person name="Tettelin H."/>
            <person name="Glass J.I."/>
            <person name="Rusch D."/>
            <person name="Podicherti R."/>
            <person name="Tsui H.-C.T."/>
            <person name="Winkler M.E."/>
        </authorList>
    </citation>
    <scope>NUCLEOTIDE SEQUENCE</scope>
</reference>
<feature type="region of interest" description="Disordered" evidence="1">
    <location>
        <begin position="219"/>
        <end position="248"/>
    </location>
</feature>
<evidence type="ECO:0000313" key="3">
    <source>
        <dbReference type="EMBL" id="SUZ69197.1"/>
    </source>
</evidence>
<feature type="domain" description="DUF374" evidence="2">
    <location>
        <begin position="57"/>
        <end position="122"/>
    </location>
</feature>
<evidence type="ECO:0000259" key="2">
    <source>
        <dbReference type="Pfam" id="PF04028"/>
    </source>
</evidence>
<dbReference type="InterPro" id="IPR007172">
    <property type="entry name" value="DUF374"/>
</dbReference>
<name>A0A381PT26_9ZZZZ</name>
<dbReference type="AlphaFoldDB" id="A0A381PT26"/>
<protein>
    <recommendedName>
        <fullName evidence="2">DUF374 domain-containing protein</fullName>
    </recommendedName>
</protein>
<gene>
    <name evidence="3" type="ORF">METZ01_LOCUS22051</name>
</gene>
<evidence type="ECO:0000256" key="1">
    <source>
        <dbReference type="SAM" id="MobiDB-lite"/>
    </source>
</evidence>
<proteinExistence type="predicted"/>
<sequence>MGSACLSLTGQYVLEALFRTLHVERTGHHVLPRLGEEGTPVIFVFWHGRLLPLIHVHRHQSTVVLVSEHRDGDYVARLIHHFGFGTVRGSSTRGGVRGLKGLIRAARTGKDLAITPDGPRGPNRELKLGALTVARVTGFPLVPVGVGITSAWRIRSWDGLLVPKPFSTVRVAYGLPTFVPRNMDRVGIDEVAASLQQTLGDLSGQVGDTASLTQRVGTERLSRGGNAEPLSQGVNVGSLDALGDTDPS</sequence>
<dbReference type="CDD" id="cd07983">
    <property type="entry name" value="LPLAT_DUF374-like"/>
    <property type="match status" value="1"/>
</dbReference>
<dbReference type="Pfam" id="PF04028">
    <property type="entry name" value="DUF374"/>
    <property type="match status" value="1"/>
</dbReference>
<dbReference type="EMBL" id="UINC01001055">
    <property type="protein sequence ID" value="SUZ69197.1"/>
    <property type="molecule type" value="Genomic_DNA"/>
</dbReference>